<name>A0A2P5BX37_TREOI</name>
<sequence>MVEAEILCEKVAAGGGDEASRDLVGELAGSVNGAWAKMQSYEEEDSGQTHTVYDSTPYVEKKILPYLSNPF</sequence>
<protein>
    <submittedName>
        <fullName evidence="1">Uncharacterized protein</fullName>
    </submittedName>
</protein>
<comment type="caution">
    <text evidence="1">The sequence shown here is derived from an EMBL/GenBank/DDBJ whole genome shotgun (WGS) entry which is preliminary data.</text>
</comment>
<dbReference type="OrthoDB" id="10460108at2759"/>
<dbReference type="InParanoid" id="A0A2P5BX37"/>
<accession>A0A2P5BX37</accession>
<dbReference type="AlphaFoldDB" id="A0A2P5BX37"/>
<proteinExistence type="predicted"/>
<dbReference type="EMBL" id="JXTC01000446">
    <property type="protein sequence ID" value="PON53346.1"/>
    <property type="molecule type" value="Genomic_DNA"/>
</dbReference>
<organism evidence="1 2">
    <name type="scientific">Trema orientale</name>
    <name type="common">Charcoal tree</name>
    <name type="synonym">Celtis orientalis</name>
    <dbReference type="NCBI Taxonomy" id="63057"/>
    <lineage>
        <taxon>Eukaryota</taxon>
        <taxon>Viridiplantae</taxon>
        <taxon>Streptophyta</taxon>
        <taxon>Embryophyta</taxon>
        <taxon>Tracheophyta</taxon>
        <taxon>Spermatophyta</taxon>
        <taxon>Magnoliopsida</taxon>
        <taxon>eudicotyledons</taxon>
        <taxon>Gunneridae</taxon>
        <taxon>Pentapetalae</taxon>
        <taxon>rosids</taxon>
        <taxon>fabids</taxon>
        <taxon>Rosales</taxon>
        <taxon>Cannabaceae</taxon>
        <taxon>Trema</taxon>
    </lineage>
</organism>
<gene>
    <name evidence="1" type="ORF">TorRG33x02_305750</name>
</gene>
<evidence type="ECO:0000313" key="2">
    <source>
        <dbReference type="Proteomes" id="UP000237000"/>
    </source>
</evidence>
<dbReference type="Proteomes" id="UP000237000">
    <property type="component" value="Unassembled WGS sequence"/>
</dbReference>
<reference evidence="2" key="1">
    <citation type="submission" date="2016-06" db="EMBL/GenBank/DDBJ databases">
        <title>Parallel loss of symbiosis genes in relatives of nitrogen-fixing non-legume Parasponia.</title>
        <authorList>
            <person name="Van Velzen R."/>
            <person name="Holmer R."/>
            <person name="Bu F."/>
            <person name="Rutten L."/>
            <person name="Van Zeijl A."/>
            <person name="Liu W."/>
            <person name="Santuari L."/>
            <person name="Cao Q."/>
            <person name="Sharma T."/>
            <person name="Shen D."/>
            <person name="Roswanjaya Y."/>
            <person name="Wardhani T."/>
            <person name="Kalhor M.S."/>
            <person name="Jansen J."/>
            <person name="Van den Hoogen J."/>
            <person name="Gungor B."/>
            <person name="Hartog M."/>
            <person name="Hontelez J."/>
            <person name="Verver J."/>
            <person name="Yang W.-C."/>
            <person name="Schijlen E."/>
            <person name="Repin R."/>
            <person name="Schilthuizen M."/>
            <person name="Schranz E."/>
            <person name="Heidstra R."/>
            <person name="Miyata K."/>
            <person name="Fedorova E."/>
            <person name="Kohlen W."/>
            <person name="Bisseling T."/>
            <person name="Smit S."/>
            <person name="Geurts R."/>
        </authorList>
    </citation>
    <scope>NUCLEOTIDE SEQUENCE [LARGE SCALE GENOMIC DNA]</scope>
    <source>
        <strain evidence="2">cv. RG33-2</strain>
    </source>
</reference>
<evidence type="ECO:0000313" key="1">
    <source>
        <dbReference type="EMBL" id="PON53346.1"/>
    </source>
</evidence>
<keyword evidence="2" id="KW-1185">Reference proteome</keyword>